<dbReference type="InterPro" id="IPR023198">
    <property type="entry name" value="PGP-like_dom2"/>
</dbReference>
<dbReference type="Gene3D" id="3.40.50.1000">
    <property type="entry name" value="HAD superfamily/HAD-like"/>
    <property type="match status" value="1"/>
</dbReference>
<dbReference type="Pfam" id="PF13419">
    <property type="entry name" value="HAD_2"/>
    <property type="match status" value="1"/>
</dbReference>
<accession>A0A5B9QCA6</accession>
<dbReference type="EMBL" id="CP042913">
    <property type="protein sequence ID" value="QEG36598.1"/>
    <property type="molecule type" value="Genomic_DNA"/>
</dbReference>
<evidence type="ECO:0000313" key="2">
    <source>
        <dbReference type="Proteomes" id="UP000323917"/>
    </source>
</evidence>
<protein>
    <recommendedName>
        <fullName evidence="3">Phosphoglycolate phosphatase</fullName>
    </recommendedName>
</protein>
<dbReference type="InterPro" id="IPR023214">
    <property type="entry name" value="HAD_sf"/>
</dbReference>
<dbReference type="RefSeq" id="WP_148074921.1">
    <property type="nucleotide sequence ID" value="NZ_CP042913.1"/>
</dbReference>
<sequence>MKDFTPKHEFFVGIDSDGCVFDTMEVKHKECFIPAFVNFYELQGVSKYAREAAEFVNLYSKSRGINRFPALVEQLDWLRRRPEVKARGVRVPRPEGVINWIEQETKLGNPALERATEATGDPDLMKALEWSRAVNEAIADMVRGVPPFPNVKKCLEKLGERSDMLVVSATPNAALEAEWQEHGVADYVRAICGQESGTKKETLVVAGQYDPNKAMMIGDAPGDHKAAVANNCLFFPINPGQEEASWKRLLDEGIDRFFAGTFAGDYQQQLVDEFNQYLPATPPWPVDSK</sequence>
<dbReference type="InterPro" id="IPR041492">
    <property type="entry name" value="HAD_2"/>
</dbReference>
<dbReference type="Proteomes" id="UP000323917">
    <property type="component" value="Chromosome"/>
</dbReference>
<evidence type="ECO:0008006" key="3">
    <source>
        <dbReference type="Google" id="ProtNLM"/>
    </source>
</evidence>
<gene>
    <name evidence="1" type="ORF">Pr1d_39130</name>
</gene>
<proteinExistence type="predicted"/>
<reference evidence="1 2" key="1">
    <citation type="submission" date="2019-08" db="EMBL/GenBank/DDBJ databases">
        <title>Deep-cultivation of Planctomycetes and their phenomic and genomic characterization uncovers novel biology.</title>
        <authorList>
            <person name="Wiegand S."/>
            <person name="Jogler M."/>
            <person name="Boedeker C."/>
            <person name="Pinto D."/>
            <person name="Vollmers J."/>
            <person name="Rivas-Marin E."/>
            <person name="Kohn T."/>
            <person name="Peeters S.H."/>
            <person name="Heuer A."/>
            <person name="Rast P."/>
            <person name="Oberbeckmann S."/>
            <person name="Bunk B."/>
            <person name="Jeske O."/>
            <person name="Meyerdierks A."/>
            <person name="Storesund J.E."/>
            <person name="Kallscheuer N."/>
            <person name="Luecker S."/>
            <person name="Lage O.M."/>
            <person name="Pohl T."/>
            <person name="Merkel B.J."/>
            <person name="Hornburger P."/>
            <person name="Mueller R.-W."/>
            <person name="Bruemmer F."/>
            <person name="Labrenz M."/>
            <person name="Spormann A.M."/>
            <person name="Op den Camp H."/>
            <person name="Overmann J."/>
            <person name="Amann R."/>
            <person name="Jetten M.S.M."/>
            <person name="Mascher T."/>
            <person name="Medema M.H."/>
            <person name="Devos D.P."/>
            <person name="Kaster A.-K."/>
            <person name="Ovreas L."/>
            <person name="Rohde M."/>
            <person name="Galperin M.Y."/>
            <person name="Jogler C."/>
        </authorList>
    </citation>
    <scope>NUCLEOTIDE SEQUENCE [LARGE SCALE GENOMIC DNA]</scope>
    <source>
        <strain evidence="1 2">Pr1d</strain>
    </source>
</reference>
<keyword evidence="2" id="KW-1185">Reference proteome</keyword>
<dbReference type="SUPFAM" id="SSF56784">
    <property type="entry name" value="HAD-like"/>
    <property type="match status" value="1"/>
</dbReference>
<dbReference type="OrthoDB" id="9796026at2"/>
<dbReference type="Gene3D" id="1.10.150.240">
    <property type="entry name" value="Putative phosphatase, domain 2"/>
    <property type="match status" value="1"/>
</dbReference>
<dbReference type="InterPro" id="IPR036412">
    <property type="entry name" value="HAD-like_sf"/>
</dbReference>
<name>A0A5B9QCA6_9BACT</name>
<organism evidence="1 2">
    <name type="scientific">Bythopirellula goksoeyrii</name>
    <dbReference type="NCBI Taxonomy" id="1400387"/>
    <lineage>
        <taxon>Bacteria</taxon>
        <taxon>Pseudomonadati</taxon>
        <taxon>Planctomycetota</taxon>
        <taxon>Planctomycetia</taxon>
        <taxon>Pirellulales</taxon>
        <taxon>Lacipirellulaceae</taxon>
        <taxon>Bythopirellula</taxon>
    </lineage>
</organism>
<dbReference type="AlphaFoldDB" id="A0A5B9QCA6"/>
<dbReference type="KEGG" id="bgok:Pr1d_39130"/>
<evidence type="ECO:0000313" key="1">
    <source>
        <dbReference type="EMBL" id="QEG36598.1"/>
    </source>
</evidence>